<dbReference type="Pfam" id="PF00724">
    <property type="entry name" value="Oxidored_FMN"/>
    <property type="match status" value="1"/>
</dbReference>
<feature type="domain" description="NADH:flavin oxidoreductase/NADH oxidase N-terminal" evidence="3">
    <location>
        <begin position="17"/>
        <end position="221"/>
    </location>
</feature>
<dbReference type="PANTHER" id="PTHR43656:SF2">
    <property type="entry name" value="BINDING OXIDOREDUCTASE, PUTATIVE (AFU_ORTHOLOGUE AFUA_2G08260)-RELATED"/>
    <property type="match status" value="1"/>
</dbReference>
<sequence length="360" mass="39173">MTTLGDGLRFDRGPAMGNRMMLAPLTNFQSHEDGTLSDDEYRWLTKRAEGGFGLTMTCAAHVQESGKAFSGQLGIWNDSHIEGLKRLADGIHAAGSTSSVQIHHGGERAVRELNGGDLVAPWDGGEFGARALTTDEVKAARDAYVAAAVRAEKAGFHGVEIHGAHGYLLCEFLNVEQNRREDGYGSDYAGRTRIIREVIDGIRASTGKDFQLGLRLSPERFGVDIGETRQFAQDLMTGGQLDYLDMSLWDCFKEPIDEGHKGKPLIDWFTGLERGTCRLGVAGKLMGAEKAQACLDHGADFVLIGRGAILHHDWPKKALADAGFAATPLPVSRAYLESEFLGPAFVNYMATGWPNFVSDR</sequence>
<dbReference type="RefSeq" id="WP_246202808.1">
    <property type="nucleotide sequence ID" value="NZ_CP053015.1"/>
</dbReference>
<name>A0A6M4AU65_9SPHN</name>
<evidence type="ECO:0000259" key="3">
    <source>
        <dbReference type="Pfam" id="PF00724"/>
    </source>
</evidence>
<protein>
    <submittedName>
        <fullName evidence="4">NADH:flavin oxidoreductase</fullName>
    </submittedName>
</protein>
<proteinExistence type="predicted"/>
<keyword evidence="5" id="KW-1185">Reference proteome</keyword>
<dbReference type="PANTHER" id="PTHR43656">
    <property type="entry name" value="BINDING OXIDOREDUCTASE, PUTATIVE (AFU_ORTHOLOGUE AFUA_2G08260)-RELATED"/>
    <property type="match status" value="1"/>
</dbReference>
<dbReference type="InterPro" id="IPR013785">
    <property type="entry name" value="Aldolase_TIM"/>
</dbReference>
<dbReference type="SUPFAM" id="SSF51395">
    <property type="entry name" value="FMN-linked oxidoreductases"/>
    <property type="match status" value="1"/>
</dbReference>
<dbReference type="InterPro" id="IPR051799">
    <property type="entry name" value="NADH_flavin_oxidoreductase"/>
</dbReference>
<evidence type="ECO:0000256" key="2">
    <source>
        <dbReference type="ARBA" id="ARBA00023002"/>
    </source>
</evidence>
<dbReference type="GO" id="GO:0016491">
    <property type="term" value="F:oxidoreductase activity"/>
    <property type="evidence" value="ECO:0007669"/>
    <property type="project" value="UniProtKB-KW"/>
</dbReference>
<organism evidence="4 5">
    <name type="scientific">Sphingomonas lacunae</name>
    <dbReference type="NCBI Taxonomy" id="2698828"/>
    <lineage>
        <taxon>Bacteria</taxon>
        <taxon>Pseudomonadati</taxon>
        <taxon>Pseudomonadota</taxon>
        <taxon>Alphaproteobacteria</taxon>
        <taxon>Sphingomonadales</taxon>
        <taxon>Sphingomonadaceae</taxon>
        <taxon>Sphingomonas</taxon>
    </lineage>
</organism>
<dbReference type="Proteomes" id="UP000503018">
    <property type="component" value="Chromosome"/>
</dbReference>
<evidence type="ECO:0000256" key="1">
    <source>
        <dbReference type="ARBA" id="ARBA00022630"/>
    </source>
</evidence>
<evidence type="ECO:0000313" key="4">
    <source>
        <dbReference type="EMBL" id="QJQ32623.1"/>
    </source>
</evidence>
<reference evidence="4 5" key="1">
    <citation type="submission" date="2020-01" db="EMBL/GenBank/DDBJ databases">
        <title>Sphingomonas sp. strain CSW-10.</title>
        <authorList>
            <person name="Chen W.-M."/>
        </authorList>
    </citation>
    <scope>NUCLEOTIDE SEQUENCE [LARGE SCALE GENOMIC DNA]</scope>
    <source>
        <strain evidence="4 5">CSW-10</strain>
    </source>
</reference>
<keyword evidence="2" id="KW-0560">Oxidoreductase</keyword>
<evidence type="ECO:0000313" key="5">
    <source>
        <dbReference type="Proteomes" id="UP000503018"/>
    </source>
</evidence>
<dbReference type="KEGG" id="slan:GV829_09310"/>
<accession>A0A6M4AU65</accession>
<dbReference type="GO" id="GO:0010181">
    <property type="term" value="F:FMN binding"/>
    <property type="evidence" value="ECO:0007669"/>
    <property type="project" value="InterPro"/>
</dbReference>
<gene>
    <name evidence="4" type="ORF">GV829_09310</name>
</gene>
<keyword evidence="1" id="KW-0285">Flavoprotein</keyword>
<dbReference type="AlphaFoldDB" id="A0A6M4AU65"/>
<dbReference type="InterPro" id="IPR001155">
    <property type="entry name" value="OxRdtase_FMN_N"/>
</dbReference>
<dbReference type="CDD" id="cd02803">
    <property type="entry name" value="OYE_like_FMN_family"/>
    <property type="match status" value="1"/>
</dbReference>
<dbReference type="EMBL" id="CP053015">
    <property type="protein sequence ID" value="QJQ32623.1"/>
    <property type="molecule type" value="Genomic_DNA"/>
</dbReference>
<dbReference type="Gene3D" id="3.20.20.70">
    <property type="entry name" value="Aldolase class I"/>
    <property type="match status" value="1"/>
</dbReference>